<dbReference type="Proteomes" id="UP000198901">
    <property type="component" value="Unassembled WGS sequence"/>
</dbReference>
<evidence type="ECO:0000313" key="1">
    <source>
        <dbReference type="EMBL" id="SDM02475.1"/>
    </source>
</evidence>
<proteinExistence type="predicted"/>
<accession>A0A1G9PWH7</accession>
<dbReference type="OrthoDB" id="9765084at2"/>
<keyword evidence="2" id="KW-1185">Reference proteome</keyword>
<dbReference type="STRING" id="563176.SAMN04488090_2330"/>
<sequence length="456" mass="51409">MTHPASFRDPDGFVFLHNGEPFRQVNPSYLPDYDFLMSSGLYSQLTEKRRLIAHEEVQDPRSSPDPVAARILKPSVIPVITYPASWSFRMLQAAAVLTLDIQLKAIEKGMVLKDASAYNIQFAGPNPIFIDTLSFEQWSEGNPWFAYGQFCRHFLAPLALMSYGDVSLHTLWSAYPDGIPLPVATQLLPLKARFSMGLYLHLFLHASQLNATPRGGAKTAKKFSKQELTNLANHLKAIVKKLKPAATPSNWIEYYENDVEQAYQVKKREVISGWLKEQQPGKVLDVGANRGQYSYMAAETAACVIAAEADPTCVDAMWLDMREKKVDRILPICFNAANPEPGIGWMNEERSSVLERIGADSVLALAVTHHLAITYAIPFHRQAEFFFRLGKEAFVEFIPKPDPKVQLLLKTHRNPFDSYSRETFVAAFEKLFDVRRSAVLSDSGRELFWLVRKPGV</sequence>
<organism evidence="1 2">
    <name type="scientific">Siphonobacter aquaeclarae</name>
    <dbReference type="NCBI Taxonomy" id="563176"/>
    <lineage>
        <taxon>Bacteria</taxon>
        <taxon>Pseudomonadati</taxon>
        <taxon>Bacteroidota</taxon>
        <taxon>Cytophagia</taxon>
        <taxon>Cytophagales</taxon>
        <taxon>Cytophagaceae</taxon>
        <taxon>Siphonobacter</taxon>
    </lineage>
</organism>
<evidence type="ECO:0008006" key="3">
    <source>
        <dbReference type="Google" id="ProtNLM"/>
    </source>
</evidence>
<dbReference type="AlphaFoldDB" id="A0A1G9PWH7"/>
<evidence type="ECO:0000313" key="2">
    <source>
        <dbReference type="Proteomes" id="UP000198901"/>
    </source>
</evidence>
<dbReference type="InterPro" id="IPR029063">
    <property type="entry name" value="SAM-dependent_MTases_sf"/>
</dbReference>
<dbReference type="EMBL" id="FNGS01000004">
    <property type="protein sequence ID" value="SDM02475.1"/>
    <property type="molecule type" value="Genomic_DNA"/>
</dbReference>
<protein>
    <recommendedName>
        <fullName evidence="3">SAM-dependent methyltransferase</fullName>
    </recommendedName>
</protein>
<reference evidence="1 2" key="1">
    <citation type="submission" date="2016-10" db="EMBL/GenBank/DDBJ databases">
        <authorList>
            <person name="de Groot N.N."/>
        </authorList>
    </citation>
    <scope>NUCLEOTIDE SEQUENCE [LARGE SCALE GENOMIC DNA]</scope>
    <source>
        <strain evidence="1 2">DSM 21668</strain>
    </source>
</reference>
<dbReference type="Gene3D" id="3.40.50.150">
    <property type="entry name" value="Vaccinia Virus protein VP39"/>
    <property type="match status" value="1"/>
</dbReference>
<gene>
    <name evidence="1" type="ORF">SAMN04488090_2330</name>
</gene>
<dbReference type="SUPFAM" id="SSF53335">
    <property type="entry name" value="S-adenosyl-L-methionine-dependent methyltransferases"/>
    <property type="match status" value="1"/>
</dbReference>
<name>A0A1G9PWH7_9BACT</name>